<dbReference type="InterPro" id="IPR013656">
    <property type="entry name" value="PAS_4"/>
</dbReference>
<keyword evidence="1" id="KW-0472">Membrane</keyword>
<dbReference type="KEGG" id="dia:Dtpsy_1994"/>
<dbReference type="Proteomes" id="UP000000450">
    <property type="component" value="Chromosome"/>
</dbReference>
<dbReference type="Pfam" id="PF00672">
    <property type="entry name" value="HAMP"/>
    <property type="match status" value="1"/>
</dbReference>
<accession>A0A9J9QA05</accession>
<organism evidence="3 4">
    <name type="scientific">Acidovorax ebreus (strain TPSY)</name>
    <name type="common">Diaphorobacter sp. (strain TPSY)</name>
    <dbReference type="NCBI Taxonomy" id="535289"/>
    <lineage>
        <taxon>Bacteria</taxon>
        <taxon>Pseudomonadati</taxon>
        <taxon>Pseudomonadota</taxon>
        <taxon>Betaproteobacteria</taxon>
        <taxon>Burkholderiales</taxon>
        <taxon>Comamonadaceae</taxon>
        <taxon>Diaphorobacter</taxon>
    </lineage>
</organism>
<feature type="transmembrane region" description="Helical" evidence="1">
    <location>
        <begin position="162"/>
        <end position="180"/>
    </location>
</feature>
<evidence type="ECO:0000313" key="3">
    <source>
        <dbReference type="EMBL" id="ACM33450.1"/>
    </source>
</evidence>
<dbReference type="CDD" id="cd06225">
    <property type="entry name" value="HAMP"/>
    <property type="match status" value="1"/>
</dbReference>
<dbReference type="AlphaFoldDB" id="A0A9J9QA05"/>
<sequence length="483" mass="52617">MRTYPLSKWLTQGTYPRLYVPIVLIMVAVTLLRYHALVGAEREEAQLRMRAELQAAAYAVLQALDEPAGNAAAQERLRQAAQVADAPIQSIRWELPSRPAVDLRNAMPPTKAPPWFVQLLDLPAPRHTVAHRLADGRTGQLALALWPQHYVDRAWSALATQLRITALNIFTILLLLTLILRANDRMLDRMRHAAERFKQGHLDARIRRTGTLEAREIADTFNDMAGKVQSLVLSLQETQRQQNEQLHFRRQLVNALPLPLFVLGADGAHLETNKAWRELLNASRPATVAGTLDQLWADGVDSSIVLAQRLSDRPSGWQTTVRPLQGVPHEMACYHATFTAPDGVPAGTIGVLVDMTEHTQALQAERAGRACAEAALDAVADGVITMDAQGLVRTINGAAQRVIELAQGQTVSRHVDEVFRLEPPHSVLAASGTQGHAAHGAGAPATAILACHSGAPRTVDYSVAAVHAPDGTAAGHVLVFRPR</sequence>
<dbReference type="EMBL" id="CP001392">
    <property type="protein sequence ID" value="ACM33450.1"/>
    <property type="molecule type" value="Genomic_DNA"/>
</dbReference>
<gene>
    <name evidence="3" type="ordered locus">Dtpsy_1994</name>
</gene>
<evidence type="ECO:0000256" key="1">
    <source>
        <dbReference type="SAM" id="Phobius"/>
    </source>
</evidence>
<dbReference type="SUPFAM" id="SSF55785">
    <property type="entry name" value="PYP-like sensor domain (PAS domain)"/>
    <property type="match status" value="2"/>
</dbReference>
<dbReference type="InterPro" id="IPR003660">
    <property type="entry name" value="HAMP_dom"/>
</dbReference>
<dbReference type="SMART" id="SM00091">
    <property type="entry name" value="PAS"/>
    <property type="match status" value="2"/>
</dbReference>
<dbReference type="Pfam" id="PF08448">
    <property type="entry name" value="PAS_4"/>
    <property type="match status" value="1"/>
</dbReference>
<dbReference type="InterPro" id="IPR035965">
    <property type="entry name" value="PAS-like_dom_sf"/>
</dbReference>
<protein>
    <submittedName>
        <fullName evidence="3">PAS/PAC sensor protein</fullName>
    </submittedName>
</protein>
<proteinExistence type="predicted"/>
<name>A0A9J9QA05_ACIET</name>
<dbReference type="Gene3D" id="6.10.340.10">
    <property type="match status" value="1"/>
</dbReference>
<dbReference type="PROSITE" id="PS50885">
    <property type="entry name" value="HAMP"/>
    <property type="match status" value="1"/>
</dbReference>
<feature type="transmembrane region" description="Helical" evidence="1">
    <location>
        <begin position="20"/>
        <end position="40"/>
    </location>
</feature>
<keyword evidence="1" id="KW-0812">Transmembrane</keyword>
<dbReference type="Gene3D" id="3.30.450.20">
    <property type="entry name" value="PAS domain"/>
    <property type="match status" value="2"/>
</dbReference>
<dbReference type="RefSeq" id="WP_015913491.1">
    <property type="nucleotide sequence ID" value="NC_011992.1"/>
</dbReference>
<keyword evidence="4" id="KW-1185">Reference proteome</keyword>
<dbReference type="InterPro" id="IPR000014">
    <property type="entry name" value="PAS"/>
</dbReference>
<evidence type="ECO:0000259" key="2">
    <source>
        <dbReference type="PROSITE" id="PS50885"/>
    </source>
</evidence>
<evidence type="ECO:0000313" key="4">
    <source>
        <dbReference type="Proteomes" id="UP000000450"/>
    </source>
</evidence>
<dbReference type="GO" id="GO:0007165">
    <property type="term" value="P:signal transduction"/>
    <property type="evidence" value="ECO:0007669"/>
    <property type="project" value="InterPro"/>
</dbReference>
<keyword evidence="1" id="KW-1133">Transmembrane helix</keyword>
<feature type="domain" description="HAMP" evidence="2">
    <location>
        <begin position="187"/>
        <end position="233"/>
    </location>
</feature>
<dbReference type="GO" id="GO:0016020">
    <property type="term" value="C:membrane"/>
    <property type="evidence" value="ECO:0007669"/>
    <property type="project" value="InterPro"/>
</dbReference>
<reference evidence="3 4" key="1">
    <citation type="journal article" date="2010" name="J. Bacteriol.">
        <title>Completed genome sequence of the anaerobic iron-oxidizing bacterium Acidovorax ebreus strain TPSY.</title>
        <authorList>
            <person name="Byrne-Bailey K.G."/>
            <person name="Weber K.A."/>
            <person name="Chair A.H."/>
            <person name="Bose S."/>
            <person name="Knox T."/>
            <person name="Spanbauer T.L."/>
            <person name="Chertkov O."/>
            <person name="Coates J.D."/>
        </authorList>
    </citation>
    <scope>NUCLEOTIDE SEQUENCE [LARGE SCALE GENOMIC DNA]</scope>
    <source>
        <strain evidence="3 4">TPSY</strain>
    </source>
</reference>